<dbReference type="Proteomes" id="UP000272942">
    <property type="component" value="Unassembled WGS sequence"/>
</dbReference>
<dbReference type="PROSITE" id="PS51710">
    <property type="entry name" value="G_OBG"/>
    <property type="match status" value="1"/>
</dbReference>
<evidence type="ECO:0000313" key="3">
    <source>
        <dbReference type="EMBL" id="VDP91838.1"/>
    </source>
</evidence>
<name>A0A183B5T1_9TREM</name>
<dbReference type="OrthoDB" id="347018at2759"/>
<dbReference type="PRINTS" id="PR00326">
    <property type="entry name" value="GTP1OBG"/>
</dbReference>
<dbReference type="Gene3D" id="3.40.50.300">
    <property type="entry name" value="P-loop containing nucleotide triphosphate hydrolases"/>
    <property type="match status" value="1"/>
</dbReference>
<sequence>MKGEAASPSAAIQHTEWESLVVVVRFEHVRRGNNLVTLPRGHHHPRTILSHYFRLSRAPVLLGFPNAGKSSLLKALSSVQVKIASYPFTTIQPQVAHCKYFDGRMISLADLPGDLTSKGDCCVWNGDQGAVHSGFQLSIASKVPFCSRRRCKTTFFRSFDLSSKRLNQYNHRRCMSVRSRVRRKHQFLIASFGT</sequence>
<feature type="domain" description="OBG-type G" evidence="2">
    <location>
        <begin position="57"/>
        <end position="113"/>
    </location>
</feature>
<dbReference type="SUPFAM" id="SSF52540">
    <property type="entry name" value="P-loop containing nucleoside triphosphate hydrolases"/>
    <property type="match status" value="1"/>
</dbReference>
<keyword evidence="4" id="KW-1185">Reference proteome</keyword>
<dbReference type="GO" id="GO:0003924">
    <property type="term" value="F:GTPase activity"/>
    <property type="evidence" value="ECO:0007669"/>
    <property type="project" value="InterPro"/>
</dbReference>
<dbReference type="InterPro" id="IPR045086">
    <property type="entry name" value="OBG_GTPase"/>
</dbReference>
<reference evidence="3 4" key="2">
    <citation type="submission" date="2018-11" db="EMBL/GenBank/DDBJ databases">
        <authorList>
            <consortium name="Pathogen Informatics"/>
        </authorList>
    </citation>
    <scope>NUCLEOTIDE SEQUENCE [LARGE SCALE GENOMIC DNA]</scope>
    <source>
        <strain evidence="3 4">Egypt</strain>
    </source>
</reference>
<dbReference type="WBParaSite" id="ECPE_0001460601-mRNA-1">
    <property type="protein sequence ID" value="ECPE_0001460601-mRNA-1"/>
    <property type="gene ID" value="ECPE_0001460601"/>
</dbReference>
<proteinExistence type="predicted"/>
<dbReference type="InterPro" id="IPR027417">
    <property type="entry name" value="P-loop_NTPase"/>
</dbReference>
<evidence type="ECO:0000313" key="5">
    <source>
        <dbReference type="WBParaSite" id="ECPE_0001460601-mRNA-1"/>
    </source>
</evidence>
<evidence type="ECO:0000256" key="1">
    <source>
        <dbReference type="ARBA" id="ARBA00022741"/>
    </source>
</evidence>
<dbReference type="AlphaFoldDB" id="A0A183B5T1"/>
<dbReference type="Pfam" id="PF01926">
    <property type="entry name" value="MMR_HSR1"/>
    <property type="match status" value="1"/>
</dbReference>
<accession>A0A183B5T1</accession>
<dbReference type="EMBL" id="UZAN01057911">
    <property type="protein sequence ID" value="VDP91838.1"/>
    <property type="molecule type" value="Genomic_DNA"/>
</dbReference>
<reference evidence="5" key="1">
    <citation type="submission" date="2016-06" db="UniProtKB">
        <authorList>
            <consortium name="WormBaseParasite"/>
        </authorList>
    </citation>
    <scope>IDENTIFICATION</scope>
</reference>
<gene>
    <name evidence="3" type="ORF">ECPE_LOCUS14566</name>
</gene>
<dbReference type="PANTHER" id="PTHR11702:SF43">
    <property type="entry name" value="GTP-BINDING PROTEIN 10"/>
    <property type="match status" value="1"/>
</dbReference>
<dbReference type="GO" id="GO:0005525">
    <property type="term" value="F:GTP binding"/>
    <property type="evidence" value="ECO:0007669"/>
    <property type="project" value="InterPro"/>
</dbReference>
<protein>
    <submittedName>
        <fullName evidence="5">OBG-type G domain-containing protein</fullName>
    </submittedName>
</protein>
<dbReference type="GO" id="GO:0005739">
    <property type="term" value="C:mitochondrion"/>
    <property type="evidence" value="ECO:0007669"/>
    <property type="project" value="TreeGrafter"/>
</dbReference>
<dbReference type="PANTHER" id="PTHR11702">
    <property type="entry name" value="DEVELOPMENTALLY REGULATED GTP-BINDING PROTEIN-RELATED"/>
    <property type="match status" value="1"/>
</dbReference>
<keyword evidence="1" id="KW-0547">Nucleotide-binding</keyword>
<dbReference type="InterPro" id="IPR006073">
    <property type="entry name" value="GTP-bd"/>
</dbReference>
<organism evidence="5">
    <name type="scientific">Echinostoma caproni</name>
    <dbReference type="NCBI Taxonomy" id="27848"/>
    <lineage>
        <taxon>Eukaryota</taxon>
        <taxon>Metazoa</taxon>
        <taxon>Spiralia</taxon>
        <taxon>Lophotrochozoa</taxon>
        <taxon>Platyhelminthes</taxon>
        <taxon>Trematoda</taxon>
        <taxon>Digenea</taxon>
        <taxon>Plagiorchiida</taxon>
        <taxon>Echinostomata</taxon>
        <taxon>Echinostomatoidea</taxon>
        <taxon>Echinostomatidae</taxon>
        <taxon>Echinostoma</taxon>
    </lineage>
</organism>
<evidence type="ECO:0000259" key="2">
    <source>
        <dbReference type="PROSITE" id="PS51710"/>
    </source>
</evidence>
<evidence type="ECO:0000313" key="4">
    <source>
        <dbReference type="Proteomes" id="UP000272942"/>
    </source>
</evidence>
<dbReference type="InterPro" id="IPR031167">
    <property type="entry name" value="G_OBG"/>
</dbReference>